<organism evidence="2">
    <name type="scientific">Cacopsylla melanoneura</name>
    <dbReference type="NCBI Taxonomy" id="428564"/>
    <lineage>
        <taxon>Eukaryota</taxon>
        <taxon>Metazoa</taxon>
        <taxon>Ecdysozoa</taxon>
        <taxon>Arthropoda</taxon>
        <taxon>Hexapoda</taxon>
        <taxon>Insecta</taxon>
        <taxon>Pterygota</taxon>
        <taxon>Neoptera</taxon>
        <taxon>Paraneoptera</taxon>
        <taxon>Hemiptera</taxon>
        <taxon>Sternorrhyncha</taxon>
        <taxon>Psylloidea</taxon>
        <taxon>Psyllidae</taxon>
        <taxon>Psyllinae</taxon>
        <taxon>Cacopsylla</taxon>
    </lineage>
</organism>
<accession>A0A8D8UMS9</accession>
<evidence type="ECO:0000256" key="1">
    <source>
        <dbReference type="SAM" id="MobiDB-lite"/>
    </source>
</evidence>
<dbReference type="AlphaFoldDB" id="A0A8D8UMS9"/>
<feature type="compositionally biased region" description="Basic and acidic residues" evidence="1">
    <location>
        <begin position="179"/>
        <end position="194"/>
    </location>
</feature>
<dbReference type="EMBL" id="HBUF01344435">
    <property type="protein sequence ID" value="CAG6707716.1"/>
    <property type="molecule type" value="Transcribed_RNA"/>
</dbReference>
<name>A0A8D8UMS9_9HEMI</name>
<evidence type="ECO:0000313" key="2">
    <source>
        <dbReference type="EMBL" id="CAG6707716.1"/>
    </source>
</evidence>
<protein>
    <submittedName>
        <fullName evidence="2">Uncharacterized protein</fullName>
    </submittedName>
</protein>
<proteinExistence type="predicted"/>
<feature type="region of interest" description="Disordered" evidence="1">
    <location>
        <begin position="179"/>
        <end position="201"/>
    </location>
</feature>
<reference evidence="2" key="1">
    <citation type="submission" date="2021-05" db="EMBL/GenBank/DDBJ databases">
        <authorList>
            <person name="Alioto T."/>
            <person name="Alioto T."/>
            <person name="Gomez Garrido J."/>
        </authorList>
    </citation>
    <scope>NUCLEOTIDE SEQUENCE</scope>
</reference>
<sequence length="201" mass="23126">MPKKLNKTERNRVIKVVNIRKPIGKVIREIILMIGMKKGTRNGVKRRKEKHIQIVRAQTRKNDISQKEKMLILQMKKQKQKVVSPKEKTELVVFLTAILVIRVKIGERPLGNIKRTNLKVPKENTEILVVVVVSMKNEEGNLEENVLMMVLVRVIRGDLCLGIGNISPNIVKENIRNIEDDGTSESDKERSVSRDRKHKSK</sequence>